<accession>A0A2V1J0A4</accession>
<organism evidence="3 4">
    <name type="scientific">Paramuribaculum intestinale</name>
    <dbReference type="NCBI Taxonomy" id="2094151"/>
    <lineage>
        <taxon>Bacteria</taxon>
        <taxon>Pseudomonadati</taxon>
        <taxon>Bacteroidota</taxon>
        <taxon>Bacteroidia</taxon>
        <taxon>Bacteroidales</taxon>
        <taxon>Muribaculaceae</taxon>
        <taxon>Paramuribaculum</taxon>
    </lineage>
</organism>
<dbReference type="Proteomes" id="UP000244925">
    <property type="component" value="Unassembled WGS sequence"/>
</dbReference>
<feature type="compositionally biased region" description="Basic residues" evidence="1">
    <location>
        <begin position="574"/>
        <end position="583"/>
    </location>
</feature>
<evidence type="ECO:0000313" key="4">
    <source>
        <dbReference type="Proteomes" id="UP000244925"/>
    </source>
</evidence>
<reference evidence="4" key="1">
    <citation type="submission" date="2018-02" db="EMBL/GenBank/DDBJ databases">
        <authorList>
            <person name="Clavel T."/>
            <person name="Strowig T."/>
        </authorList>
    </citation>
    <scope>NUCLEOTIDE SEQUENCE [LARGE SCALE GENOMIC DNA]</scope>
    <source>
        <strain evidence="4">DSM 100764</strain>
    </source>
</reference>
<dbReference type="Pfam" id="PF13100">
    <property type="entry name" value="OstA_2"/>
    <property type="match status" value="2"/>
</dbReference>
<protein>
    <recommendedName>
        <fullName evidence="2">Organic solvent tolerance-like N-terminal domain-containing protein</fullName>
    </recommendedName>
</protein>
<gene>
    <name evidence="3" type="ORF">C5O25_02785</name>
</gene>
<evidence type="ECO:0000259" key="2">
    <source>
        <dbReference type="Pfam" id="PF13100"/>
    </source>
</evidence>
<sequence length="638" mass="71611">MSAHRSMKLSLRQVAAIVVFAVLALPPMIASSSSSGVSAPAVAAPADTQQLRPVIPGADRYQEGKVFLEHADTWSYLEQPGVAPDSQYQVLTGNVVFRKNDMFMYCDSAHFYEAANSFDAFSNVRMEQGDTLFVYADELEYSGVDEMAVLYAYPGKKVRLINRDVKLSTDVFNYDLASNIGFYNVGGVLDDAVNRLRSLEGEYHPDTKYAYFYYNVDLEAPNGKDTLRMYTDSLVYNTGTHLCELIARTRIVSADGEILSSSGKYNTLTGLADLYRRSLVITNQGNTLTGDTLFYDRNRGIGEAFGDMVLMDSARKSSLHGDYGWYNELSDSAFVTGRALAKEYSGADTLYLHGDTIYAYVDTDSSRVMNVYRNVRFFRSDMQGICDSLSSTERDSLMHMYHHPVVWSGRRQVFGNIIEVHVNDSTVDWARLPEFGFTAEHIAEDCYQQMSASEMTTWFNDSTISRLYAEGNVMLIMFPMESDSTYNKYAYVESSEMDAYFRDNDIESVHFRPATTGKVTPLYLAKRNSYFLQRFAWYEDMRPVSPDDVFEVPQSQLDLMRSEIPAPEAAEATRRRKEIRKVRQTGSEQADADRPSGAAESDKVRTAAKPVQAAASVSDSIVAVPRPVSLPVDSIQVR</sequence>
<dbReference type="AlphaFoldDB" id="A0A2V1J0A4"/>
<dbReference type="EMBL" id="PUBV01000004">
    <property type="protein sequence ID" value="PWB08827.1"/>
    <property type="molecule type" value="Genomic_DNA"/>
</dbReference>
<comment type="caution">
    <text evidence="3">The sequence shown here is derived from an EMBL/GenBank/DDBJ whole genome shotgun (WGS) entry which is preliminary data.</text>
</comment>
<evidence type="ECO:0000313" key="3">
    <source>
        <dbReference type="EMBL" id="PWB08827.1"/>
    </source>
</evidence>
<keyword evidence="4" id="KW-1185">Reference proteome</keyword>
<name>A0A2V1J0A4_9BACT</name>
<feature type="region of interest" description="Disordered" evidence="1">
    <location>
        <begin position="563"/>
        <end position="617"/>
    </location>
</feature>
<feature type="domain" description="Organic solvent tolerance-like N-terminal" evidence="2">
    <location>
        <begin position="225"/>
        <end position="333"/>
    </location>
</feature>
<dbReference type="Gene3D" id="2.60.450.10">
    <property type="entry name" value="Lipopolysaccharide (LPS) transport protein A like domain"/>
    <property type="match status" value="2"/>
</dbReference>
<proteinExistence type="predicted"/>
<feature type="domain" description="Organic solvent tolerance-like N-terminal" evidence="2">
    <location>
        <begin position="64"/>
        <end position="221"/>
    </location>
</feature>
<evidence type="ECO:0000256" key="1">
    <source>
        <dbReference type="SAM" id="MobiDB-lite"/>
    </source>
</evidence>
<dbReference type="InterPro" id="IPR005653">
    <property type="entry name" value="OstA-like_N"/>
</dbReference>